<evidence type="ECO:0000313" key="3">
    <source>
        <dbReference type="EMBL" id="HHQ50669.1"/>
    </source>
</evidence>
<dbReference type="PROSITE" id="PS50968">
    <property type="entry name" value="BIOTINYL_LIPOYL"/>
    <property type="match status" value="1"/>
</dbReference>
<comment type="caution">
    <text evidence="3">The sequence shown here is derived from an EMBL/GenBank/DDBJ whole genome shotgun (WGS) entry which is preliminary data.</text>
</comment>
<dbReference type="InterPro" id="IPR000089">
    <property type="entry name" value="Biotin_lipoyl"/>
</dbReference>
<evidence type="ECO:0000256" key="1">
    <source>
        <dbReference type="ARBA" id="ARBA00023267"/>
    </source>
</evidence>
<dbReference type="PANTHER" id="PTHR45266:SF3">
    <property type="entry name" value="OXALOACETATE DECARBOXYLASE ALPHA CHAIN"/>
    <property type="match status" value="1"/>
</dbReference>
<dbReference type="SUPFAM" id="SSF51230">
    <property type="entry name" value="Single hybrid motif"/>
    <property type="match status" value="1"/>
</dbReference>
<gene>
    <name evidence="3" type="ORF">ENM66_04890</name>
</gene>
<dbReference type="Pfam" id="PF00364">
    <property type="entry name" value="Biotin_lipoyl"/>
    <property type="match status" value="1"/>
</dbReference>
<proteinExistence type="predicted"/>
<dbReference type="EMBL" id="DRYQ01000074">
    <property type="protein sequence ID" value="HHQ50669.1"/>
    <property type="molecule type" value="Genomic_DNA"/>
</dbReference>
<keyword evidence="1" id="KW-0092">Biotin</keyword>
<dbReference type="InterPro" id="IPR050709">
    <property type="entry name" value="Biotin_Carboxyl_Carrier/Decarb"/>
</dbReference>
<feature type="domain" description="Lipoyl-binding" evidence="2">
    <location>
        <begin position="45"/>
        <end position="128"/>
    </location>
</feature>
<sequence>MQWQRVVLKEGGRDIEVYIAIERENIFRVKIGEREYLVEVTPKALFTTGLPKGVAEEQRVVVTSEIPGRVVEIFVKEGDAVNEGDLIAIIESMKMEIEVTCPRGGVIERIYVKKGSFVKEGDALIKLKVVQNSQEKSYVDLGNL</sequence>
<reference evidence="3" key="1">
    <citation type="journal article" date="2020" name="mSystems">
        <title>Genome- and Community-Level Interaction Insights into Carbon Utilization and Element Cycling Functions of Hydrothermarchaeota in Hydrothermal Sediment.</title>
        <authorList>
            <person name="Zhou Z."/>
            <person name="Liu Y."/>
            <person name="Xu W."/>
            <person name="Pan J."/>
            <person name="Luo Z.H."/>
            <person name="Li M."/>
        </authorList>
    </citation>
    <scope>NUCLEOTIDE SEQUENCE [LARGE SCALE GENOMIC DNA]</scope>
    <source>
        <strain evidence="3">SpSt-1105</strain>
    </source>
</reference>
<protein>
    <submittedName>
        <fullName evidence="3">Acetyl-CoA carboxylase biotin carboxyl carrier protein subunit</fullName>
    </submittedName>
</protein>
<evidence type="ECO:0000259" key="2">
    <source>
        <dbReference type="PROSITE" id="PS50968"/>
    </source>
</evidence>
<dbReference type="FunFam" id="2.40.50.100:FF:000003">
    <property type="entry name" value="Acetyl-CoA carboxylase biotin carboxyl carrier protein"/>
    <property type="match status" value="1"/>
</dbReference>
<name>A0A7J3Z749_9CREN</name>
<dbReference type="InterPro" id="IPR011053">
    <property type="entry name" value="Single_hybrid_motif"/>
</dbReference>
<dbReference type="PANTHER" id="PTHR45266">
    <property type="entry name" value="OXALOACETATE DECARBOXYLASE ALPHA CHAIN"/>
    <property type="match status" value="1"/>
</dbReference>
<dbReference type="AlphaFoldDB" id="A0A7J3Z749"/>
<accession>A0A7J3Z749</accession>
<organism evidence="3">
    <name type="scientific">Ignisphaera aggregans</name>
    <dbReference type="NCBI Taxonomy" id="334771"/>
    <lineage>
        <taxon>Archaea</taxon>
        <taxon>Thermoproteota</taxon>
        <taxon>Thermoprotei</taxon>
        <taxon>Desulfurococcales</taxon>
        <taxon>Desulfurococcaceae</taxon>
        <taxon>Ignisphaera</taxon>
    </lineage>
</organism>
<dbReference type="CDD" id="cd06850">
    <property type="entry name" value="biotinyl_domain"/>
    <property type="match status" value="1"/>
</dbReference>
<dbReference type="Gene3D" id="2.40.50.100">
    <property type="match status" value="1"/>
</dbReference>